<name>A0A1I6GPR7_9RHOB</name>
<dbReference type="RefSeq" id="WP_090215531.1">
    <property type="nucleotide sequence ID" value="NZ_FOYO01000001.1"/>
</dbReference>
<accession>A0A1I6GPR7</accession>
<evidence type="ECO:0000256" key="1">
    <source>
        <dbReference type="SAM" id="SignalP"/>
    </source>
</evidence>
<dbReference type="Proteomes" id="UP000199658">
    <property type="component" value="Unassembled WGS sequence"/>
</dbReference>
<evidence type="ECO:0008006" key="4">
    <source>
        <dbReference type="Google" id="ProtNLM"/>
    </source>
</evidence>
<evidence type="ECO:0000313" key="3">
    <source>
        <dbReference type="Proteomes" id="UP000199658"/>
    </source>
</evidence>
<dbReference type="STRING" id="670154.SAMN04488002_1802"/>
<dbReference type="OrthoDB" id="7836640at2"/>
<protein>
    <recommendedName>
        <fullName evidence="4">Lipoprotein</fullName>
    </recommendedName>
</protein>
<feature type="chain" id="PRO_5011659419" description="Lipoprotein" evidence="1">
    <location>
        <begin position="21"/>
        <end position="223"/>
    </location>
</feature>
<dbReference type="Pfam" id="PF20569">
    <property type="entry name" value="DUF6778"/>
    <property type="match status" value="1"/>
</dbReference>
<feature type="signal peptide" evidence="1">
    <location>
        <begin position="1"/>
        <end position="20"/>
    </location>
</feature>
<keyword evidence="1" id="KW-0732">Signal</keyword>
<dbReference type="EMBL" id="FOYO01000001">
    <property type="protein sequence ID" value="SFR44099.1"/>
    <property type="molecule type" value="Genomic_DNA"/>
</dbReference>
<dbReference type="InterPro" id="IPR046705">
    <property type="entry name" value="DUF6778"/>
</dbReference>
<dbReference type="AlphaFoldDB" id="A0A1I6GPR7"/>
<gene>
    <name evidence="2" type="ORF">SAMN04488002_1802</name>
</gene>
<keyword evidence="3" id="KW-1185">Reference proteome</keyword>
<organism evidence="2 3">
    <name type="scientific">Litoreibacter janthinus</name>
    <dbReference type="NCBI Taxonomy" id="670154"/>
    <lineage>
        <taxon>Bacteria</taxon>
        <taxon>Pseudomonadati</taxon>
        <taxon>Pseudomonadota</taxon>
        <taxon>Alphaproteobacteria</taxon>
        <taxon>Rhodobacterales</taxon>
        <taxon>Roseobacteraceae</taxon>
        <taxon>Litoreibacter</taxon>
    </lineage>
</organism>
<proteinExistence type="predicted"/>
<sequence>MKLTKMIAALAVAVGLSACAGSGPLSETPTRNAPDAAPVVGAELTAQSADWRLADVRVQVSGDLRVSEANRYYPVADIVWREDPFGDRRAQVAKIVDDGVTAGLTHLNGTRPVYFDINMHRFHALTEKARYSVGGVHNLVFTLTVIDAATGVALHGPIEMVVDLKAYGGEQAFAAERKGLTQKVRIQSHLAGIMRQSFNGGVEMRVVSSSAVKGRDINTGVIQ</sequence>
<evidence type="ECO:0000313" key="2">
    <source>
        <dbReference type="EMBL" id="SFR44099.1"/>
    </source>
</evidence>
<dbReference type="PROSITE" id="PS51257">
    <property type="entry name" value="PROKAR_LIPOPROTEIN"/>
    <property type="match status" value="1"/>
</dbReference>
<reference evidence="3" key="1">
    <citation type="submission" date="2016-10" db="EMBL/GenBank/DDBJ databases">
        <authorList>
            <person name="Varghese N."/>
            <person name="Submissions S."/>
        </authorList>
    </citation>
    <scope>NUCLEOTIDE SEQUENCE [LARGE SCALE GENOMIC DNA]</scope>
    <source>
        <strain evidence="3">DSM 26921</strain>
    </source>
</reference>